<evidence type="ECO:0000256" key="4">
    <source>
        <dbReference type="ARBA" id="ARBA00022989"/>
    </source>
</evidence>
<keyword evidence="5 6" id="KW-0472">Membrane</keyword>
<evidence type="ECO:0000256" key="5">
    <source>
        <dbReference type="ARBA" id="ARBA00023136"/>
    </source>
</evidence>
<dbReference type="PANTHER" id="PTHR12608:SF1">
    <property type="entry name" value="TRANSMEMBRANE PROTEIN 165"/>
    <property type="match status" value="1"/>
</dbReference>
<comment type="caution">
    <text evidence="7">The sequence shown here is derived from an EMBL/GenBank/DDBJ whole genome shotgun (WGS) entry which is preliminary data.</text>
</comment>
<reference evidence="7 8" key="1">
    <citation type="submission" date="2023-06" db="EMBL/GenBank/DDBJ databases">
        <title>Pelomonas sp. PFR6 16S ribosomal RNA gene Genome sequencing and assembly.</title>
        <authorList>
            <person name="Woo H."/>
        </authorList>
    </citation>
    <scope>NUCLEOTIDE SEQUENCE [LARGE SCALE GENOMIC DNA]</scope>
    <source>
        <strain evidence="7 8">PFR6</strain>
    </source>
</reference>
<evidence type="ECO:0000256" key="3">
    <source>
        <dbReference type="ARBA" id="ARBA00022692"/>
    </source>
</evidence>
<evidence type="ECO:0000256" key="6">
    <source>
        <dbReference type="RuleBase" id="RU365102"/>
    </source>
</evidence>
<proteinExistence type="inferred from homology"/>
<feature type="transmembrane region" description="Helical" evidence="6">
    <location>
        <begin position="169"/>
        <end position="191"/>
    </location>
</feature>
<evidence type="ECO:0000256" key="2">
    <source>
        <dbReference type="ARBA" id="ARBA00009190"/>
    </source>
</evidence>
<organism evidence="7 8">
    <name type="scientific">Roseateles violae</name>
    <dbReference type="NCBI Taxonomy" id="3058042"/>
    <lineage>
        <taxon>Bacteria</taxon>
        <taxon>Pseudomonadati</taxon>
        <taxon>Pseudomonadota</taxon>
        <taxon>Betaproteobacteria</taxon>
        <taxon>Burkholderiales</taxon>
        <taxon>Sphaerotilaceae</taxon>
        <taxon>Roseateles</taxon>
    </lineage>
</organism>
<dbReference type="Pfam" id="PF01169">
    <property type="entry name" value="GDT1"/>
    <property type="match status" value="2"/>
</dbReference>
<name>A0ABT8DT66_9BURK</name>
<keyword evidence="3 6" id="KW-0812">Transmembrane</keyword>
<comment type="caution">
    <text evidence="6">Lacks conserved residue(s) required for the propagation of feature annotation.</text>
</comment>
<gene>
    <name evidence="7" type="ORF">QWJ38_04305</name>
</gene>
<dbReference type="EMBL" id="JAUHHC010000001">
    <property type="protein sequence ID" value="MDN3919499.1"/>
    <property type="molecule type" value="Genomic_DNA"/>
</dbReference>
<keyword evidence="4 6" id="KW-1133">Transmembrane helix</keyword>
<feature type="transmembrane region" description="Helical" evidence="6">
    <location>
        <begin position="135"/>
        <end position="157"/>
    </location>
</feature>
<dbReference type="RefSeq" id="WP_290357800.1">
    <property type="nucleotide sequence ID" value="NZ_JAUHHC010000001.1"/>
</dbReference>
<sequence>MEAFLVSTGLVALAEIGDKTQLLAFLLAARFRKPWPICAGIFIATIVNHAGAGAFGAWVSSMVSPQTLRWVLGLGFLAMAAWTLVPDQIDDEEVQAQGRWRRLGVLGTTIVTFFIAEMGDKTQIATVALAARFDAFAAVVAGTTLGMMIANVPAVLIGERLAGRIPLRLVHGVAAAIFAALGLATLLGAGARLGF</sequence>
<protein>
    <recommendedName>
        <fullName evidence="6">GDT1 family protein</fullName>
    </recommendedName>
</protein>
<feature type="transmembrane region" description="Helical" evidence="6">
    <location>
        <begin position="67"/>
        <end position="85"/>
    </location>
</feature>
<dbReference type="InterPro" id="IPR001727">
    <property type="entry name" value="GDT1-like"/>
</dbReference>
<accession>A0ABT8DT66</accession>
<evidence type="ECO:0000313" key="7">
    <source>
        <dbReference type="EMBL" id="MDN3919499.1"/>
    </source>
</evidence>
<evidence type="ECO:0000313" key="8">
    <source>
        <dbReference type="Proteomes" id="UP001228044"/>
    </source>
</evidence>
<feature type="transmembrane region" description="Helical" evidence="6">
    <location>
        <begin position="34"/>
        <end position="55"/>
    </location>
</feature>
<comment type="subcellular location">
    <subcellularLocation>
        <location evidence="1 6">Membrane</location>
        <topology evidence="1 6">Multi-pass membrane protein</topology>
    </subcellularLocation>
</comment>
<comment type="similarity">
    <text evidence="2 6">Belongs to the GDT1 family.</text>
</comment>
<dbReference type="Proteomes" id="UP001228044">
    <property type="component" value="Unassembled WGS sequence"/>
</dbReference>
<dbReference type="PANTHER" id="PTHR12608">
    <property type="entry name" value="TRANSMEMBRANE PROTEIN HTP-1 RELATED"/>
    <property type="match status" value="1"/>
</dbReference>
<keyword evidence="8" id="KW-1185">Reference proteome</keyword>
<evidence type="ECO:0000256" key="1">
    <source>
        <dbReference type="ARBA" id="ARBA00004141"/>
    </source>
</evidence>